<organism evidence="6 7">
    <name type="scientific">Tritrichomonas musculus</name>
    <dbReference type="NCBI Taxonomy" id="1915356"/>
    <lineage>
        <taxon>Eukaryota</taxon>
        <taxon>Metamonada</taxon>
        <taxon>Parabasalia</taxon>
        <taxon>Tritrichomonadida</taxon>
        <taxon>Tritrichomonadidae</taxon>
        <taxon>Tritrichomonas</taxon>
    </lineage>
</organism>
<keyword evidence="2" id="KW-0813">Transport</keyword>
<dbReference type="InterPro" id="IPR011989">
    <property type="entry name" value="ARM-like"/>
</dbReference>
<accession>A0ABR2IPR7</accession>
<dbReference type="SUPFAM" id="SSF48371">
    <property type="entry name" value="ARM repeat"/>
    <property type="match status" value="1"/>
</dbReference>
<evidence type="ECO:0000256" key="2">
    <source>
        <dbReference type="ARBA" id="ARBA00022448"/>
    </source>
</evidence>
<evidence type="ECO:0000256" key="4">
    <source>
        <dbReference type="ARBA" id="ARBA00022737"/>
    </source>
</evidence>
<dbReference type="Proteomes" id="UP001470230">
    <property type="component" value="Unassembled WGS sequence"/>
</dbReference>
<evidence type="ECO:0008006" key="8">
    <source>
        <dbReference type="Google" id="ProtNLM"/>
    </source>
</evidence>
<evidence type="ECO:0000256" key="3">
    <source>
        <dbReference type="ARBA" id="ARBA00022490"/>
    </source>
</evidence>
<sequence>MNNDFQANLIRALEEMNVNQSALSFIEDAKQSNPLQLFLILSQLILNESMSTNIVSSCIVLMSSILRPTIAHPLNQLTNEFQAFDPASYDSIKQSLFRCLTFPTQCIRLSAARCIGFLAKIEIPRRKWQNVFDQLELLVNDTQNFGEWAPIGAVSSMGEIISEVKFRPRWPIFKSAQSIITNSFFSIMSKDIDPELKIEAIKCLQKAIPVFIQVDQSESQLYQKILEIIISHIQIDNYQFHQQLYTLLTIFLIRIRKILTMEIVSHIFTSILPDIASNNETKQLHVILLCKEIAKDEQKIIQKGLEEPQFFITEALELSFNRVFLKIIANGDFSDINEADSVWATPYAARDTLITFGNVFPDTLFQNCVTFCDEYKNSEVPNIRLSALCAIQVITTIQTEQAVAYIASNIESILVLCASEEPLVRSAAYAVLQWTITNKPTVLCTEQHFTTVLQAVRFGLNSDMRTAKNALSVFTSLCERFDPKGNDPFLVANYDLIMEILTGAQQRPDAFIGLFIEDVSDAIFIFIQYLPQQAKVVINHLIVYLKTVIDHFIRCTGENYEERQKLSDLYIIVGIIQVLKDQITPFGDFLLSTLIQSLTNNNENDKNSINFNIADSIIMVISQIVHYIGSAAMPFFNQIVRIAENAQTSDSPQMIIKSADLIGCIISEMGKDLVSLVDAAAIVQRLFNLVYTNAEKITTLPSSVSYLLFALANIIKGVAASSPENAQQFVSPLMNISVKYVKNLEFYVNSDFDAANLIAEALMNAFIVIIETFPTETQFISVNLKPVFIQVPIVVWTYKMLTRRTVENFLILMHRLIRNVGRKNNIELNNQNLRDFLVYANSTDSPYDDLKPLATTVWKFYSDI</sequence>
<dbReference type="EMBL" id="JAPFFF010000015">
    <property type="protein sequence ID" value="KAK8866953.1"/>
    <property type="molecule type" value="Genomic_DNA"/>
</dbReference>
<keyword evidence="5" id="KW-0653">Protein transport</keyword>
<reference evidence="6 7" key="1">
    <citation type="submission" date="2024-04" db="EMBL/GenBank/DDBJ databases">
        <title>Tritrichomonas musculus Genome.</title>
        <authorList>
            <person name="Alves-Ferreira E."/>
            <person name="Grigg M."/>
            <person name="Lorenzi H."/>
            <person name="Galac M."/>
        </authorList>
    </citation>
    <scope>NUCLEOTIDE SEQUENCE [LARGE SCALE GENOMIC DNA]</scope>
    <source>
        <strain evidence="6 7">EAF2021</strain>
    </source>
</reference>
<keyword evidence="3" id="KW-0963">Cytoplasm</keyword>
<evidence type="ECO:0000313" key="7">
    <source>
        <dbReference type="Proteomes" id="UP001470230"/>
    </source>
</evidence>
<keyword evidence="4" id="KW-0677">Repeat</keyword>
<dbReference type="InterPro" id="IPR040122">
    <property type="entry name" value="Importin_beta"/>
</dbReference>
<name>A0ABR2IPR7_9EUKA</name>
<evidence type="ECO:0000256" key="5">
    <source>
        <dbReference type="ARBA" id="ARBA00022927"/>
    </source>
</evidence>
<evidence type="ECO:0000313" key="6">
    <source>
        <dbReference type="EMBL" id="KAK8866953.1"/>
    </source>
</evidence>
<dbReference type="PANTHER" id="PTHR10527">
    <property type="entry name" value="IMPORTIN BETA"/>
    <property type="match status" value="1"/>
</dbReference>
<comment type="caution">
    <text evidence="6">The sequence shown here is derived from an EMBL/GenBank/DDBJ whole genome shotgun (WGS) entry which is preliminary data.</text>
</comment>
<dbReference type="Gene3D" id="1.25.10.10">
    <property type="entry name" value="Leucine-rich Repeat Variant"/>
    <property type="match status" value="1"/>
</dbReference>
<keyword evidence="7" id="KW-1185">Reference proteome</keyword>
<protein>
    <recommendedName>
        <fullName evidence="8">Importin N-terminal domain-containing protein</fullName>
    </recommendedName>
</protein>
<proteinExistence type="predicted"/>
<gene>
    <name evidence="6" type="ORF">M9Y10_009922</name>
</gene>
<dbReference type="InterPro" id="IPR016024">
    <property type="entry name" value="ARM-type_fold"/>
</dbReference>
<comment type="subcellular location">
    <subcellularLocation>
        <location evidence="1">Cytoplasm</location>
    </subcellularLocation>
</comment>
<evidence type="ECO:0000256" key="1">
    <source>
        <dbReference type="ARBA" id="ARBA00004496"/>
    </source>
</evidence>